<dbReference type="AlphaFoldDB" id="A0A382LAB5"/>
<dbReference type="PANTHER" id="PTHR33383:SF1">
    <property type="entry name" value="MEMBRANE PROTEIN INSERTION EFFICIENCY FACTOR-RELATED"/>
    <property type="match status" value="1"/>
</dbReference>
<evidence type="ECO:0008006" key="2">
    <source>
        <dbReference type="Google" id="ProtNLM"/>
    </source>
</evidence>
<evidence type="ECO:0000313" key="1">
    <source>
        <dbReference type="EMBL" id="SVC32785.1"/>
    </source>
</evidence>
<protein>
    <recommendedName>
        <fullName evidence="2">Membrane protein insertion efficiency factor YidD</fullName>
    </recommendedName>
</protein>
<proteinExistence type="predicted"/>
<accession>A0A382LAB5</accession>
<dbReference type="EMBL" id="UINC01085337">
    <property type="protein sequence ID" value="SVC32785.1"/>
    <property type="molecule type" value="Genomic_DNA"/>
</dbReference>
<dbReference type="InterPro" id="IPR002696">
    <property type="entry name" value="Membr_insert_effic_factor_YidD"/>
</dbReference>
<dbReference type="Pfam" id="PF01809">
    <property type="entry name" value="YidD"/>
    <property type="match status" value="1"/>
</dbReference>
<organism evidence="1">
    <name type="scientific">marine metagenome</name>
    <dbReference type="NCBI Taxonomy" id="408172"/>
    <lineage>
        <taxon>unclassified sequences</taxon>
        <taxon>metagenomes</taxon>
        <taxon>ecological metagenomes</taxon>
    </lineage>
</organism>
<name>A0A382LAB5_9ZZZZ</name>
<sequence>MPKILIHIFLITGLGYAQQNYPADTVLVSPQANIFEKSAILPIVAWQRISYNSELLACQFYPSCSNYGALAIRNYGPIIGTAITADRIVRCNPFALNYHYEMHGEFHYPDYRLVDSLEFSQTRYLSNKSPILAAGLSTILPGTGRMYAGRFLDGLMGLWMVLLPGTAAYGSLQQGQSMKGNFFTGITLIFWLGEIYGAYRTAKYYQGPKRRVKSIGI</sequence>
<dbReference type="PANTHER" id="PTHR33383">
    <property type="entry name" value="MEMBRANE PROTEIN INSERTION EFFICIENCY FACTOR-RELATED"/>
    <property type="match status" value="1"/>
</dbReference>
<dbReference type="NCBIfam" id="TIGR00278">
    <property type="entry name" value="membrane protein insertion efficiency factor YidD"/>
    <property type="match status" value="1"/>
</dbReference>
<gene>
    <name evidence="1" type="ORF">METZ01_LOCUS285639</name>
</gene>
<reference evidence="1" key="1">
    <citation type="submission" date="2018-05" db="EMBL/GenBank/DDBJ databases">
        <authorList>
            <person name="Lanie J.A."/>
            <person name="Ng W.-L."/>
            <person name="Kazmierczak K.M."/>
            <person name="Andrzejewski T.M."/>
            <person name="Davidsen T.M."/>
            <person name="Wayne K.J."/>
            <person name="Tettelin H."/>
            <person name="Glass J.I."/>
            <person name="Rusch D."/>
            <person name="Podicherti R."/>
            <person name="Tsui H.-C.T."/>
            <person name="Winkler M.E."/>
        </authorList>
    </citation>
    <scope>NUCLEOTIDE SEQUENCE</scope>
</reference>
<dbReference type="SMART" id="SM01234">
    <property type="entry name" value="Haemolytic"/>
    <property type="match status" value="1"/>
</dbReference>